<feature type="compositionally biased region" description="Basic and acidic residues" evidence="1">
    <location>
        <begin position="61"/>
        <end position="77"/>
    </location>
</feature>
<evidence type="ECO:0000313" key="2">
    <source>
        <dbReference type="EMBL" id="KAH1046973.1"/>
    </source>
</evidence>
<keyword evidence="3" id="KW-1185">Reference proteome</keyword>
<reference evidence="2 3" key="1">
    <citation type="journal article" date="2021" name="Plant Biotechnol. J.">
        <title>Multi-omics assisted identification of the key and species-specific regulatory components of drought-tolerant mechanisms in Gossypium stocksii.</title>
        <authorList>
            <person name="Yu D."/>
            <person name="Ke L."/>
            <person name="Zhang D."/>
            <person name="Wu Y."/>
            <person name="Sun Y."/>
            <person name="Mei J."/>
            <person name="Sun J."/>
            <person name="Sun Y."/>
        </authorList>
    </citation>
    <scope>NUCLEOTIDE SEQUENCE [LARGE SCALE GENOMIC DNA]</scope>
    <source>
        <strain evidence="3">cv. E1</strain>
        <tissue evidence="2">Leaf</tissue>
    </source>
</reference>
<sequence length="105" mass="12576">MLLKHSPENPEHQMTRKTNKHKAYTEKLNWVEQEYWNFVAKLGTKFCLPLQQKRRKKKEGRSRERGEGVQEFFDGDKETGDERRCRRWLEKGAASLGSLDFYVEE</sequence>
<protein>
    <submittedName>
        <fullName evidence="2">Uncharacterized protein</fullName>
    </submittedName>
</protein>
<proteinExistence type="predicted"/>
<name>A0A9D3UKW2_9ROSI</name>
<evidence type="ECO:0000256" key="1">
    <source>
        <dbReference type="SAM" id="MobiDB-lite"/>
    </source>
</evidence>
<dbReference type="EMBL" id="JAIQCV010000011">
    <property type="protein sequence ID" value="KAH1046973.1"/>
    <property type="molecule type" value="Genomic_DNA"/>
</dbReference>
<feature type="compositionally biased region" description="Basic and acidic residues" evidence="1">
    <location>
        <begin position="1"/>
        <end position="14"/>
    </location>
</feature>
<dbReference type="AlphaFoldDB" id="A0A9D3UKW2"/>
<feature type="region of interest" description="Disordered" evidence="1">
    <location>
        <begin position="1"/>
        <end position="21"/>
    </location>
</feature>
<gene>
    <name evidence="2" type="ORF">J1N35_037757</name>
</gene>
<feature type="region of interest" description="Disordered" evidence="1">
    <location>
        <begin position="53"/>
        <end position="77"/>
    </location>
</feature>
<evidence type="ECO:0000313" key="3">
    <source>
        <dbReference type="Proteomes" id="UP000828251"/>
    </source>
</evidence>
<accession>A0A9D3UKW2</accession>
<organism evidence="2 3">
    <name type="scientific">Gossypium stocksii</name>
    <dbReference type="NCBI Taxonomy" id="47602"/>
    <lineage>
        <taxon>Eukaryota</taxon>
        <taxon>Viridiplantae</taxon>
        <taxon>Streptophyta</taxon>
        <taxon>Embryophyta</taxon>
        <taxon>Tracheophyta</taxon>
        <taxon>Spermatophyta</taxon>
        <taxon>Magnoliopsida</taxon>
        <taxon>eudicotyledons</taxon>
        <taxon>Gunneridae</taxon>
        <taxon>Pentapetalae</taxon>
        <taxon>rosids</taxon>
        <taxon>malvids</taxon>
        <taxon>Malvales</taxon>
        <taxon>Malvaceae</taxon>
        <taxon>Malvoideae</taxon>
        <taxon>Gossypium</taxon>
    </lineage>
</organism>
<comment type="caution">
    <text evidence="2">The sequence shown here is derived from an EMBL/GenBank/DDBJ whole genome shotgun (WGS) entry which is preliminary data.</text>
</comment>
<dbReference type="Proteomes" id="UP000828251">
    <property type="component" value="Unassembled WGS sequence"/>
</dbReference>